<keyword evidence="4" id="KW-1185">Reference proteome</keyword>
<dbReference type="Proteomes" id="UP000784880">
    <property type="component" value="Unassembled WGS sequence"/>
</dbReference>
<dbReference type="EMBL" id="JAHQCS010000073">
    <property type="protein sequence ID" value="MBU9711469.1"/>
    <property type="molecule type" value="Genomic_DNA"/>
</dbReference>
<dbReference type="Pfam" id="PF12690">
    <property type="entry name" value="BsuPI"/>
    <property type="match status" value="1"/>
</dbReference>
<dbReference type="PROSITE" id="PS51257">
    <property type="entry name" value="PROKAR_LIPOPROTEIN"/>
    <property type="match status" value="1"/>
</dbReference>
<feature type="chain" id="PRO_5045486980" description="Intracellular proteinase inhibitor BsuPI domain-containing protein" evidence="1">
    <location>
        <begin position="21"/>
        <end position="166"/>
    </location>
</feature>
<feature type="signal peptide" evidence="1">
    <location>
        <begin position="1"/>
        <end position="20"/>
    </location>
</feature>
<feature type="domain" description="Intracellular proteinase inhibitor BsuPI" evidence="2">
    <location>
        <begin position="56"/>
        <end position="142"/>
    </location>
</feature>
<reference evidence="3 4" key="1">
    <citation type="submission" date="2021-06" db="EMBL/GenBank/DDBJ databases">
        <title>Bacillus sp. RD4P76, an endophyte from a halophyte.</title>
        <authorList>
            <person name="Sun J.-Q."/>
        </authorList>
    </citation>
    <scope>NUCLEOTIDE SEQUENCE [LARGE SCALE GENOMIC DNA]</scope>
    <source>
        <strain evidence="3 4">CGMCC 1.15917</strain>
    </source>
</reference>
<evidence type="ECO:0000313" key="3">
    <source>
        <dbReference type="EMBL" id="MBU9711469.1"/>
    </source>
</evidence>
<dbReference type="InterPro" id="IPR020481">
    <property type="entry name" value="Intracell_prot_inh_BsuPI"/>
</dbReference>
<evidence type="ECO:0000256" key="1">
    <source>
        <dbReference type="SAM" id="SignalP"/>
    </source>
</evidence>
<protein>
    <recommendedName>
        <fullName evidence="2">Intracellular proteinase inhibitor BsuPI domain-containing protein</fullName>
    </recommendedName>
</protein>
<gene>
    <name evidence="3" type="ORF">KS419_06960</name>
</gene>
<organism evidence="3 4">
    <name type="scientific">Evansella tamaricis</name>
    <dbReference type="NCBI Taxonomy" id="2069301"/>
    <lineage>
        <taxon>Bacteria</taxon>
        <taxon>Bacillati</taxon>
        <taxon>Bacillota</taxon>
        <taxon>Bacilli</taxon>
        <taxon>Bacillales</taxon>
        <taxon>Bacillaceae</taxon>
        <taxon>Evansella</taxon>
    </lineage>
</organism>
<keyword evidence="1" id="KW-0732">Signal</keyword>
<proteinExistence type="predicted"/>
<dbReference type="RefSeq" id="WP_217065367.1">
    <property type="nucleotide sequence ID" value="NZ_JAHQCS010000073.1"/>
</dbReference>
<evidence type="ECO:0000313" key="4">
    <source>
        <dbReference type="Proteomes" id="UP000784880"/>
    </source>
</evidence>
<name>A0ABS6JCS4_9BACI</name>
<evidence type="ECO:0000259" key="2">
    <source>
        <dbReference type="Pfam" id="PF12690"/>
    </source>
</evidence>
<accession>A0ABS6JCS4</accession>
<sequence length="166" mass="18391">MKKFFIRSSCLFLLILLIVACGTSEESTGDGNSIGPIGGGESISVNGFVFDVEVEPNELFKVKMSLINETEETRQVEFSSGQKYDVFVKGAGDEVIYHYAEDKMFTQALVMETVGPGETLYFEDVWEQAELTSGEVSVEASLLIYGIDGEEIDREEFIQTITVVLE</sequence>
<comment type="caution">
    <text evidence="3">The sequence shown here is derived from an EMBL/GenBank/DDBJ whole genome shotgun (WGS) entry which is preliminary data.</text>
</comment>